<dbReference type="Gene3D" id="3.10.620.10">
    <property type="entry name" value="Protein N-terminal glutamine amidohydrolase, alpha beta roll"/>
    <property type="match status" value="1"/>
</dbReference>
<evidence type="ECO:0000256" key="6">
    <source>
        <dbReference type="ARBA" id="ARBA00029677"/>
    </source>
</evidence>
<dbReference type="EMBL" id="JACAZF010000009">
    <property type="protein sequence ID" value="KAF7295055.1"/>
    <property type="molecule type" value="Genomic_DNA"/>
</dbReference>
<evidence type="ECO:0000256" key="3">
    <source>
        <dbReference type="ARBA" id="ARBA00012718"/>
    </source>
</evidence>
<dbReference type="GO" id="GO:0005634">
    <property type="term" value="C:nucleus"/>
    <property type="evidence" value="ECO:0007669"/>
    <property type="project" value="TreeGrafter"/>
</dbReference>
<evidence type="ECO:0000313" key="11">
    <source>
        <dbReference type="Proteomes" id="UP000636479"/>
    </source>
</evidence>
<dbReference type="PANTHER" id="PTHR13035:SF0">
    <property type="entry name" value="PROTEIN N-TERMINAL GLUTAMINE AMIDOHYDROLASE"/>
    <property type="match status" value="1"/>
</dbReference>
<reference evidence="10" key="1">
    <citation type="submission" date="2020-05" db="EMBL/GenBank/DDBJ databases">
        <title>Mycena genomes resolve the evolution of fungal bioluminescence.</title>
        <authorList>
            <person name="Tsai I.J."/>
        </authorList>
    </citation>
    <scope>NUCLEOTIDE SEQUENCE</scope>
    <source>
        <strain evidence="10">171206Taipei</strain>
    </source>
</reference>
<organism evidence="10 11">
    <name type="scientific">Mycena indigotica</name>
    <dbReference type="NCBI Taxonomy" id="2126181"/>
    <lineage>
        <taxon>Eukaryota</taxon>
        <taxon>Fungi</taxon>
        <taxon>Dikarya</taxon>
        <taxon>Basidiomycota</taxon>
        <taxon>Agaricomycotina</taxon>
        <taxon>Agaricomycetes</taxon>
        <taxon>Agaricomycetidae</taxon>
        <taxon>Agaricales</taxon>
        <taxon>Marasmiineae</taxon>
        <taxon>Mycenaceae</taxon>
        <taxon>Mycena</taxon>
    </lineage>
</organism>
<dbReference type="InterPro" id="IPR039733">
    <property type="entry name" value="NTAQ1"/>
</dbReference>
<protein>
    <recommendedName>
        <fullName evidence="4 8">Protein N-terminal glutamine amidohydrolase</fullName>
        <ecNumber evidence="3 8">3.5.1.122</ecNumber>
    </recommendedName>
    <alternativeName>
        <fullName evidence="6 8">Protein NH2-terminal glutamine deamidase</fullName>
    </alternativeName>
</protein>
<evidence type="ECO:0000259" key="9">
    <source>
        <dbReference type="Pfam" id="PF09764"/>
    </source>
</evidence>
<dbReference type="Pfam" id="PF09764">
    <property type="entry name" value="Nt_Gln_amidase"/>
    <property type="match status" value="1"/>
</dbReference>
<dbReference type="Proteomes" id="UP000636479">
    <property type="component" value="Unassembled WGS sequence"/>
</dbReference>
<keyword evidence="11" id="KW-1185">Reference proteome</keyword>
<evidence type="ECO:0000313" key="10">
    <source>
        <dbReference type="EMBL" id="KAF7295055.1"/>
    </source>
</evidence>
<evidence type="ECO:0000256" key="5">
    <source>
        <dbReference type="ARBA" id="ARBA00022801"/>
    </source>
</evidence>
<evidence type="ECO:0000256" key="4">
    <source>
        <dbReference type="ARBA" id="ARBA00021247"/>
    </source>
</evidence>
<comment type="similarity">
    <text evidence="1 8">Belongs to the NTAQ1 family.</text>
</comment>
<dbReference type="InterPro" id="IPR023128">
    <property type="entry name" value="Prot_N_Gln_amidohydro_ab_roll"/>
</dbReference>
<evidence type="ECO:0000256" key="1">
    <source>
        <dbReference type="ARBA" id="ARBA00008985"/>
    </source>
</evidence>
<dbReference type="GO" id="GO:0005829">
    <property type="term" value="C:cytosol"/>
    <property type="evidence" value="ECO:0007669"/>
    <property type="project" value="TreeGrafter"/>
</dbReference>
<comment type="function">
    <text evidence="8">Mediates the side-chain deamidation of N-terminal glutamine residues to glutamate, an important step in N-end rule pathway of protein degradation. Conversion of the resulting N-terminal glutamine to glutamate renders the protein susceptible to arginylation, polyubiquitination and degradation as specified by the N-end rule. Does not act on substrates with internal or C-terminal glutamine and does not act on non-glutamine residues in any position.</text>
</comment>
<evidence type="ECO:0000256" key="8">
    <source>
        <dbReference type="RuleBase" id="RU367082"/>
    </source>
</evidence>
<name>A0A8H6S8P9_9AGAR</name>
<dbReference type="RefSeq" id="XP_037216418.1">
    <property type="nucleotide sequence ID" value="XM_037367024.1"/>
</dbReference>
<evidence type="ECO:0000256" key="2">
    <source>
        <dbReference type="ARBA" id="ARBA00011245"/>
    </source>
</evidence>
<proteinExistence type="inferred from homology"/>
<comment type="catalytic activity">
    <reaction evidence="7 8">
        <text>N-terminal L-glutaminyl-[protein] + H2O = N-terminal L-glutamyl-[protein] + NH4(+)</text>
        <dbReference type="Rhea" id="RHEA:50680"/>
        <dbReference type="Rhea" id="RHEA-COMP:12668"/>
        <dbReference type="Rhea" id="RHEA-COMP:12777"/>
        <dbReference type="ChEBI" id="CHEBI:15377"/>
        <dbReference type="ChEBI" id="CHEBI:28938"/>
        <dbReference type="ChEBI" id="CHEBI:64721"/>
        <dbReference type="ChEBI" id="CHEBI:64722"/>
        <dbReference type="EC" id="3.5.1.122"/>
    </reaction>
</comment>
<accession>A0A8H6S8P9</accession>
<dbReference type="AlphaFoldDB" id="A0A8H6S8P9"/>
<comment type="subunit">
    <text evidence="2 8">Monomer.</text>
</comment>
<dbReference type="GO" id="GO:0070773">
    <property type="term" value="F:protein-N-terminal glutamine amidohydrolase activity"/>
    <property type="evidence" value="ECO:0007669"/>
    <property type="project" value="UniProtKB-UniRule"/>
</dbReference>
<keyword evidence="5 8" id="KW-0378">Hydrolase</keyword>
<gene>
    <name evidence="10" type="ORF">MIND_01043700</name>
</gene>
<dbReference type="EC" id="3.5.1.122" evidence="3 8"/>
<dbReference type="PANTHER" id="PTHR13035">
    <property type="entry name" value="PROTEIN N-TERMINAL GLUTAMINE AMIDOHYDROLASE"/>
    <property type="match status" value="1"/>
</dbReference>
<dbReference type="OrthoDB" id="191192at2759"/>
<dbReference type="GeneID" id="59349540"/>
<sequence>MSTHPPAIPETTYTPFYCEENVWRLCDALSRQSSPLDASAVFISNEYKTVALFEQKQRLPVVVWDYHVVLLLRDQDKREWIYDFDTCIPCPCPLKEYLRRTFSPNIPPDYKREVIPFHSTQSAPLNFRSLLRLVPAKVFLDYFASDRSHMLDESGSYQAPPPKEEPIRGRMAVGNNLMEFVNMDEGSGHGIVVEVEELQRHAESLTESLFS</sequence>
<dbReference type="GO" id="GO:0008418">
    <property type="term" value="F:protein-N-terminal asparagine amidohydrolase activity"/>
    <property type="evidence" value="ECO:0007669"/>
    <property type="project" value="UniProtKB-UniRule"/>
</dbReference>
<dbReference type="InterPro" id="IPR037132">
    <property type="entry name" value="N_Gln_amidohydro_ab_roll_sf"/>
</dbReference>
<evidence type="ECO:0000256" key="7">
    <source>
        <dbReference type="ARBA" id="ARBA00048768"/>
    </source>
</evidence>
<comment type="caution">
    <text evidence="10">The sequence shown here is derived from an EMBL/GenBank/DDBJ whole genome shotgun (WGS) entry which is preliminary data.</text>
</comment>
<feature type="domain" description="Protein N-terminal glutamine amidohydrolase alpha beta roll" evidence="9">
    <location>
        <begin position="13"/>
        <end position="200"/>
    </location>
</feature>